<sequence>MFLILRVETYRNAPVATPLERKFGVDGGTIGRSSDNDLVLEDPDKLISRAHARIEFRDGNFLLQDVGSNPSVLNGKPLGGSRQARLAHGDDLAVGEYVLSVIEQAETPVPAAAPVAPVAVGATLDDLLGAPGVAPLPDPLARPAGLDKLQIGSGPADDPLGLNGPLIPNAGPLADVLFGGASIQPTPGYTGSMGTAAAPESLPFATTPIGIPADYDPFADLGRGGHATAAVEQKPAQMSATREAPVVAPVAARVMLPEFTILGRSGSGSVSGAVAQQVVQTPPVSQAPQASPVPDTPQVRQTQPASGIPQAQEPPQVQAAPQVAPASQTQSVLSAPQAQTAQPSQQAQPAPQPQATAPGKPVSNDDAVFHALLKGLGVPDLPRGSRSATDLAELVGQMLREALGGTIDVLMARALTKKEIRIDMTVIGVRDNNPLKFFPDVDSALTQMLSGRGAGYLPPLKAIWASFDDIKAHELAMVAGMRAALLDVLKRFDPAAIEQRVAAPSVMDKMLGGNRKARMWDRQVEMYDEMVREADDDFQRLFGERFASAYEDQIGRMRTK</sequence>
<proteinExistence type="predicted"/>
<feature type="compositionally biased region" description="Low complexity" evidence="1">
    <location>
        <begin position="309"/>
        <end position="326"/>
    </location>
</feature>
<evidence type="ECO:0000313" key="6">
    <source>
        <dbReference type="Proteomes" id="UP000078116"/>
    </source>
</evidence>
<dbReference type="Pfam" id="PF00498">
    <property type="entry name" value="FHA"/>
    <property type="match status" value="1"/>
</dbReference>
<dbReference type="OrthoDB" id="273564at2"/>
<dbReference type="AlphaFoldDB" id="A0A1A9NB57"/>
<dbReference type="SUPFAM" id="SSF49879">
    <property type="entry name" value="SMAD/FHA domain"/>
    <property type="match status" value="1"/>
</dbReference>
<dbReference type="Pfam" id="PF20232">
    <property type="entry name" value="T6SS_FHA_C"/>
    <property type="match status" value="1"/>
</dbReference>
<evidence type="ECO:0000256" key="1">
    <source>
        <dbReference type="SAM" id="MobiDB-lite"/>
    </source>
</evidence>
<name>A0A1A9NB57_9BURK</name>
<evidence type="ECO:0000259" key="2">
    <source>
        <dbReference type="PROSITE" id="PS50006"/>
    </source>
</evidence>
<dbReference type="RefSeq" id="WP_064268135.1">
    <property type="nucleotide sequence ID" value="NZ_LXJZ01000173.1"/>
</dbReference>
<evidence type="ECO:0000313" key="5">
    <source>
        <dbReference type="Proteomes" id="UP000077961"/>
    </source>
</evidence>
<dbReference type="Proteomes" id="UP000077961">
    <property type="component" value="Unassembled WGS sequence"/>
</dbReference>
<gene>
    <name evidence="3" type="ORF">A6V36_29730</name>
    <name evidence="4" type="ORF">A6V37_19985</name>
</gene>
<dbReference type="InterPro" id="IPR000253">
    <property type="entry name" value="FHA_dom"/>
</dbReference>
<evidence type="ECO:0000313" key="3">
    <source>
        <dbReference type="EMBL" id="OAJ58742.1"/>
    </source>
</evidence>
<feature type="compositionally biased region" description="Low complexity" evidence="1">
    <location>
        <begin position="281"/>
        <end position="293"/>
    </location>
</feature>
<dbReference type="EMBL" id="LXKA01000121">
    <property type="protein sequence ID" value="OAJ63616.1"/>
    <property type="molecule type" value="Genomic_DNA"/>
</dbReference>
<dbReference type="STRING" id="1462993.A6V36_29730"/>
<feature type="compositionally biased region" description="Low complexity" evidence="1">
    <location>
        <begin position="334"/>
        <end position="358"/>
    </location>
</feature>
<dbReference type="NCBIfam" id="TIGR03354">
    <property type="entry name" value="VI_FHA"/>
    <property type="match status" value="1"/>
</dbReference>
<protein>
    <recommendedName>
        <fullName evidence="2">FHA domain-containing protein</fullName>
    </recommendedName>
</protein>
<dbReference type="CDD" id="cd00060">
    <property type="entry name" value="FHA"/>
    <property type="match status" value="1"/>
</dbReference>
<reference evidence="5 6" key="1">
    <citation type="submission" date="2016-04" db="EMBL/GenBank/DDBJ databases">
        <title>Reclassification of Paraburkholderia panaciterrae (Farh et al. 2015) Dobritsa &amp; Samadpour 2016 as a later homotypic synonym of Paraburkholderia ginsengiterrae (Farh et al. 2015) Dobritsa &amp; Samadpour 2016.</title>
        <authorList>
            <person name="Dobritsa A.P."/>
            <person name="Kutumbaka K."/>
            <person name="Samadpour M."/>
        </authorList>
    </citation>
    <scope>NUCLEOTIDE SEQUENCE [LARGE SCALE GENOMIC DNA]</scope>
    <source>
        <strain evidence="4 6">DCY85</strain>
        <strain evidence="3 5">DCY85-1</strain>
    </source>
</reference>
<dbReference type="Proteomes" id="UP000078116">
    <property type="component" value="Unassembled WGS sequence"/>
</dbReference>
<feature type="region of interest" description="Disordered" evidence="1">
    <location>
        <begin position="281"/>
        <end position="364"/>
    </location>
</feature>
<keyword evidence="5" id="KW-1185">Reference proteome</keyword>
<dbReference type="InterPro" id="IPR046883">
    <property type="entry name" value="T6SS_FHA_C"/>
</dbReference>
<comment type="caution">
    <text evidence="4">The sequence shown here is derived from an EMBL/GenBank/DDBJ whole genome shotgun (WGS) entry which is preliminary data.</text>
</comment>
<dbReference type="SMART" id="SM00240">
    <property type="entry name" value="FHA"/>
    <property type="match status" value="1"/>
</dbReference>
<evidence type="ECO:0000313" key="4">
    <source>
        <dbReference type="EMBL" id="OAJ63616.1"/>
    </source>
</evidence>
<dbReference type="InterPro" id="IPR017735">
    <property type="entry name" value="T6SS_FHA"/>
</dbReference>
<dbReference type="PROSITE" id="PS50006">
    <property type="entry name" value="FHA_DOMAIN"/>
    <property type="match status" value="1"/>
</dbReference>
<dbReference type="Gene3D" id="2.60.200.20">
    <property type="match status" value="1"/>
</dbReference>
<organism evidence="4 6">
    <name type="scientific">Paraburkholderia ginsengiterrae</name>
    <dbReference type="NCBI Taxonomy" id="1462993"/>
    <lineage>
        <taxon>Bacteria</taxon>
        <taxon>Pseudomonadati</taxon>
        <taxon>Pseudomonadota</taxon>
        <taxon>Betaproteobacteria</taxon>
        <taxon>Burkholderiales</taxon>
        <taxon>Burkholderiaceae</taxon>
        <taxon>Paraburkholderia</taxon>
    </lineage>
</organism>
<dbReference type="EMBL" id="LXJZ01000173">
    <property type="protein sequence ID" value="OAJ58742.1"/>
    <property type="molecule type" value="Genomic_DNA"/>
</dbReference>
<dbReference type="InterPro" id="IPR008984">
    <property type="entry name" value="SMAD_FHA_dom_sf"/>
</dbReference>
<accession>A0A1A9NB57</accession>
<feature type="domain" description="FHA" evidence="2">
    <location>
        <begin position="28"/>
        <end position="78"/>
    </location>
</feature>